<dbReference type="PRINTS" id="PR00469">
    <property type="entry name" value="PNDRDTASEII"/>
</dbReference>
<evidence type="ECO:0000313" key="5">
    <source>
        <dbReference type="EMBL" id="XCG63271.1"/>
    </source>
</evidence>
<sequence>MDNNEFDVVVIGGGAAGLSAALMVGRSLRSVLVVDAGETRNRFADEMHGVLGNEGTSPADLVARGRVEVEQYGVQFAAERVAAVAGPADGPVLVTAESGRRWSARAVIVATGVGDRLPDVAGLAERWGHSVLHCPYCHGWEVRGRRLGVLATSAFGLHQVQMVRQLSDDVVLFLPSDVPLAETDERRLSARNVRIVRTAVEEILGEGRDISGVRLADGSIEQIEAVFTIGTPVLHDGFLDGLGLQRTDGPWGSFLTVDEFGRTTHPRIWAAGNVVNPMANVPLAMGNGSFVGAAVNGFLVTEDFDLASRTVGSMAGRR</sequence>
<dbReference type="EMBL" id="CP159218">
    <property type="protein sequence ID" value="XCG63271.1"/>
    <property type="molecule type" value="Genomic_DNA"/>
</dbReference>
<keyword evidence="1" id="KW-0285">Flavoprotein</keyword>
<dbReference type="Pfam" id="PF07992">
    <property type="entry name" value="Pyr_redox_2"/>
    <property type="match status" value="1"/>
</dbReference>
<reference evidence="5" key="1">
    <citation type="submission" date="2024-05" db="EMBL/GenBank/DDBJ databases">
        <authorList>
            <person name="Cai S.Y."/>
            <person name="Jin L.M."/>
            <person name="Li H.R."/>
        </authorList>
    </citation>
    <scope>NUCLEOTIDE SEQUENCE</scope>
    <source>
        <strain evidence="5">A5-74</strain>
    </source>
</reference>
<dbReference type="GO" id="GO:0004791">
    <property type="term" value="F:thioredoxin-disulfide reductase (NADPH) activity"/>
    <property type="evidence" value="ECO:0007669"/>
    <property type="project" value="UniProtKB-EC"/>
</dbReference>
<keyword evidence="2" id="KW-0560">Oxidoreductase</keyword>
<dbReference type="PANTHER" id="PTHR48105">
    <property type="entry name" value="THIOREDOXIN REDUCTASE 1-RELATED-RELATED"/>
    <property type="match status" value="1"/>
</dbReference>
<organism evidence="5">
    <name type="scientific">Nakamurella sp. A5-74</name>
    <dbReference type="NCBI Taxonomy" id="3158264"/>
    <lineage>
        <taxon>Bacteria</taxon>
        <taxon>Bacillati</taxon>
        <taxon>Actinomycetota</taxon>
        <taxon>Actinomycetes</taxon>
        <taxon>Nakamurellales</taxon>
        <taxon>Nakamurellaceae</taxon>
        <taxon>Nakamurella</taxon>
    </lineage>
</organism>
<dbReference type="InterPro" id="IPR023753">
    <property type="entry name" value="FAD/NAD-binding_dom"/>
</dbReference>
<dbReference type="Gene3D" id="3.50.50.60">
    <property type="entry name" value="FAD/NAD(P)-binding domain"/>
    <property type="match status" value="2"/>
</dbReference>
<dbReference type="PRINTS" id="PR00368">
    <property type="entry name" value="FADPNR"/>
</dbReference>
<name>A0AAU8DPI5_9ACTN</name>
<proteinExistence type="predicted"/>
<accession>A0AAU8DPI5</accession>
<dbReference type="InterPro" id="IPR050097">
    <property type="entry name" value="Ferredoxin-NADP_redctase_2"/>
</dbReference>
<dbReference type="AlphaFoldDB" id="A0AAU8DPI5"/>
<evidence type="ECO:0000259" key="4">
    <source>
        <dbReference type="Pfam" id="PF07992"/>
    </source>
</evidence>
<dbReference type="InterPro" id="IPR036188">
    <property type="entry name" value="FAD/NAD-bd_sf"/>
</dbReference>
<evidence type="ECO:0000256" key="3">
    <source>
        <dbReference type="ARBA" id="ARBA00048132"/>
    </source>
</evidence>
<evidence type="ECO:0000256" key="1">
    <source>
        <dbReference type="ARBA" id="ARBA00022630"/>
    </source>
</evidence>
<feature type="domain" description="FAD/NAD(P)-binding" evidence="4">
    <location>
        <begin position="6"/>
        <end position="288"/>
    </location>
</feature>
<gene>
    <name evidence="5" type="ORF">ABLG96_19030</name>
</gene>
<comment type="catalytic activity">
    <reaction evidence="3">
        <text>[thioredoxin]-dithiol + NADP(+) = [thioredoxin]-disulfide + NADPH + H(+)</text>
        <dbReference type="Rhea" id="RHEA:20345"/>
        <dbReference type="Rhea" id="RHEA-COMP:10698"/>
        <dbReference type="Rhea" id="RHEA-COMP:10700"/>
        <dbReference type="ChEBI" id="CHEBI:15378"/>
        <dbReference type="ChEBI" id="CHEBI:29950"/>
        <dbReference type="ChEBI" id="CHEBI:50058"/>
        <dbReference type="ChEBI" id="CHEBI:57783"/>
        <dbReference type="ChEBI" id="CHEBI:58349"/>
        <dbReference type="EC" id="1.8.1.9"/>
    </reaction>
</comment>
<dbReference type="SUPFAM" id="SSF51905">
    <property type="entry name" value="FAD/NAD(P)-binding domain"/>
    <property type="match status" value="1"/>
</dbReference>
<protein>
    <submittedName>
        <fullName evidence="5">NAD(P)/FAD-dependent oxidoreductase</fullName>
    </submittedName>
</protein>
<dbReference type="RefSeq" id="WP_353648886.1">
    <property type="nucleotide sequence ID" value="NZ_CP159218.1"/>
</dbReference>
<evidence type="ECO:0000256" key="2">
    <source>
        <dbReference type="ARBA" id="ARBA00023002"/>
    </source>
</evidence>